<keyword evidence="1" id="KW-0812">Transmembrane</keyword>
<dbReference type="STRING" id="118126.L21_1296"/>
<reference evidence="3 4" key="1">
    <citation type="submission" date="2016-08" db="EMBL/GenBank/DDBJ databases">
        <authorList>
            <person name="Seilhamer J.J."/>
        </authorList>
    </citation>
    <scope>NUCLEOTIDE SEQUENCE [LARGE SCALE GENOMIC DNA]</scope>
    <source>
        <strain evidence="3">L21-II-0</strain>
    </source>
</reference>
<organism evidence="3 4">
    <name type="scientific">Methanoculleus chikugoensis</name>
    <dbReference type="NCBI Taxonomy" id="118126"/>
    <lineage>
        <taxon>Archaea</taxon>
        <taxon>Methanobacteriati</taxon>
        <taxon>Methanobacteriota</taxon>
        <taxon>Stenosarchaea group</taxon>
        <taxon>Methanomicrobia</taxon>
        <taxon>Methanomicrobiales</taxon>
        <taxon>Methanomicrobiaceae</taxon>
        <taxon>Methanoculleus</taxon>
    </lineage>
</organism>
<evidence type="ECO:0000256" key="1">
    <source>
        <dbReference type="SAM" id="Phobius"/>
    </source>
</evidence>
<dbReference type="Pfam" id="PF07790">
    <property type="entry name" value="Pilin_N"/>
    <property type="match status" value="1"/>
</dbReference>
<feature type="domain" description="Archaeal Type IV pilin N-terminal" evidence="2">
    <location>
        <begin position="7"/>
        <end position="81"/>
    </location>
</feature>
<feature type="transmembrane region" description="Helical" evidence="1">
    <location>
        <begin position="12"/>
        <end position="37"/>
    </location>
</feature>
<keyword evidence="1" id="KW-1133">Transmembrane helix</keyword>
<evidence type="ECO:0000313" key="3">
    <source>
        <dbReference type="EMBL" id="SCL75397.1"/>
    </source>
</evidence>
<name>A0A1M4MKN0_9EURY</name>
<accession>A0A1M4MKN0</accession>
<protein>
    <recommendedName>
        <fullName evidence="2">Archaeal Type IV pilin N-terminal domain-containing protein</fullName>
    </recommendedName>
</protein>
<keyword evidence="1" id="KW-0472">Membrane</keyword>
<evidence type="ECO:0000313" key="4">
    <source>
        <dbReference type="Proteomes" id="UP000184671"/>
    </source>
</evidence>
<proteinExistence type="predicted"/>
<sequence length="163" mass="16970">MRIENDSAVSPVIGVMLMLVVTIVIAAVVSGFAGGLAGETGKAPQASIECTADLVRHQLTFEHKGGDAFTLRDVKVILASEDAKTTLTTADVGTNAVAFEELGAADNMIATGDKFVLKGADPPGWTEGITFGSMTLVKNTMIKWTIVDKATDRMIASGSIALV</sequence>
<dbReference type="RefSeq" id="WP_083608837.1">
    <property type="nucleotide sequence ID" value="NZ_FMID01000030.1"/>
</dbReference>
<dbReference type="EMBL" id="FMID01000030">
    <property type="protein sequence ID" value="SCL75397.1"/>
    <property type="molecule type" value="Genomic_DNA"/>
</dbReference>
<dbReference type="InterPro" id="IPR013373">
    <property type="entry name" value="Flagellin/pilin_N_arc"/>
</dbReference>
<dbReference type="NCBIfam" id="TIGR02537">
    <property type="entry name" value="arch_flag_Nterm"/>
    <property type="match status" value="1"/>
</dbReference>
<evidence type="ECO:0000259" key="2">
    <source>
        <dbReference type="Pfam" id="PF07790"/>
    </source>
</evidence>
<dbReference type="AlphaFoldDB" id="A0A1M4MKN0"/>
<dbReference type="InterPro" id="IPR012859">
    <property type="entry name" value="Pilin_N_archaeal"/>
</dbReference>
<gene>
    <name evidence="3" type="ORF">L21_1296</name>
</gene>
<dbReference type="Proteomes" id="UP000184671">
    <property type="component" value="Unassembled WGS sequence"/>
</dbReference>